<evidence type="ECO:0000259" key="3">
    <source>
        <dbReference type="Pfam" id="PF00089"/>
    </source>
</evidence>
<proteinExistence type="predicted"/>
<feature type="domain" description="Peptidase S1" evidence="3">
    <location>
        <begin position="37"/>
        <end position="220"/>
    </location>
</feature>
<feature type="chain" id="PRO_5020530781" evidence="2">
    <location>
        <begin position="24"/>
        <end position="508"/>
    </location>
</feature>
<dbReference type="SUPFAM" id="SSF50494">
    <property type="entry name" value="Trypsin-like serine proteases"/>
    <property type="match status" value="1"/>
</dbReference>
<dbReference type="InterPro" id="IPR043504">
    <property type="entry name" value="Peptidase_S1_PA_chymotrypsin"/>
</dbReference>
<dbReference type="GO" id="GO:0006508">
    <property type="term" value="P:proteolysis"/>
    <property type="evidence" value="ECO:0007669"/>
    <property type="project" value="InterPro"/>
</dbReference>
<name>A0A4R2JCT6_9PSEU</name>
<dbReference type="PANTHER" id="PTHR15462">
    <property type="entry name" value="SERINE PROTEASE"/>
    <property type="match status" value="1"/>
</dbReference>
<dbReference type="InterPro" id="IPR009003">
    <property type="entry name" value="Peptidase_S1_PA"/>
</dbReference>
<dbReference type="AlphaFoldDB" id="A0A4R2JCT6"/>
<dbReference type="RefSeq" id="WP_132121980.1">
    <property type="nucleotide sequence ID" value="NZ_SLWS01000007.1"/>
</dbReference>
<dbReference type="InterPro" id="IPR001254">
    <property type="entry name" value="Trypsin_dom"/>
</dbReference>
<dbReference type="InterPro" id="IPR050966">
    <property type="entry name" value="Glutamyl_endopeptidase"/>
</dbReference>
<keyword evidence="1 2" id="KW-0732">Signal</keyword>
<comment type="caution">
    <text evidence="4">The sequence shown here is derived from an EMBL/GenBank/DDBJ whole genome shotgun (WGS) entry which is preliminary data.</text>
</comment>
<accession>A0A4R2JCT6</accession>
<dbReference type="Gene3D" id="2.40.10.10">
    <property type="entry name" value="Trypsin-like serine proteases"/>
    <property type="match status" value="2"/>
</dbReference>
<dbReference type="PROSITE" id="PS00134">
    <property type="entry name" value="TRYPSIN_HIS"/>
    <property type="match status" value="1"/>
</dbReference>
<dbReference type="OrthoDB" id="3507155at2"/>
<keyword evidence="5" id="KW-1185">Reference proteome</keyword>
<protein>
    <submittedName>
        <fullName evidence="4">V8-like Glu-specific endopeptidase</fullName>
    </submittedName>
</protein>
<gene>
    <name evidence="4" type="ORF">EV192_107275</name>
</gene>
<feature type="signal peptide" evidence="2">
    <location>
        <begin position="1"/>
        <end position="23"/>
    </location>
</feature>
<sequence>MSRLHWGAAVALVAALLPGTAAAAAGTPHTVLANPRPEIGSLSDGADPTNHHCSASIVASPKGNVIVTAAHCVAGKRSVFFTPAYHDGQAPYGTWQSAAIHIDPGWDTSHDINGAGSPYDYAFVVLQPRDGRNVAEVTGASLNLRTDATLPVDMQVVGYPSSGNTNYKDKPYLCDSTAHKDGQYWETLQCTGIPGGFSGGPWIVGGAKDLIGVIGGKGQNLPDTDPRNYSVRFDSRVKALYDKAVAAPVPPGNGNLGYPLGSGPLWKHADLIANGDFTGSTQLDMIVKWSDGEVTLYQGGPTTDPQKPFVGETQLAAPKGIWTHAKGIATVNNGVVVTWSDGEVTYYGSVTKGGFGGEVQLAAPNALWRDHASYIAGLGGDLVVVWNDGETTLYQGIAANGIHSERQLAAPNGTWTHAQTISGGNWVGGGTPDLLVRWSDGEFTIYGDVAAAGLGQEHQVQAPNDLWTHATVTAGRGNAIIVRWSDGEVSLYPDVDGHLHREIQLVAP</sequence>
<dbReference type="EMBL" id="SLWS01000007">
    <property type="protein sequence ID" value="TCO55852.1"/>
    <property type="molecule type" value="Genomic_DNA"/>
</dbReference>
<evidence type="ECO:0000256" key="2">
    <source>
        <dbReference type="SAM" id="SignalP"/>
    </source>
</evidence>
<organism evidence="4 5">
    <name type="scientific">Actinocrispum wychmicini</name>
    <dbReference type="NCBI Taxonomy" id="1213861"/>
    <lineage>
        <taxon>Bacteria</taxon>
        <taxon>Bacillati</taxon>
        <taxon>Actinomycetota</taxon>
        <taxon>Actinomycetes</taxon>
        <taxon>Pseudonocardiales</taxon>
        <taxon>Pseudonocardiaceae</taxon>
        <taxon>Actinocrispum</taxon>
    </lineage>
</organism>
<dbReference type="InterPro" id="IPR018114">
    <property type="entry name" value="TRYPSIN_HIS"/>
</dbReference>
<dbReference type="Proteomes" id="UP000295680">
    <property type="component" value="Unassembled WGS sequence"/>
</dbReference>
<dbReference type="GO" id="GO:0004252">
    <property type="term" value="F:serine-type endopeptidase activity"/>
    <property type="evidence" value="ECO:0007669"/>
    <property type="project" value="InterPro"/>
</dbReference>
<evidence type="ECO:0000313" key="5">
    <source>
        <dbReference type="Proteomes" id="UP000295680"/>
    </source>
</evidence>
<reference evidence="4 5" key="1">
    <citation type="submission" date="2019-03" db="EMBL/GenBank/DDBJ databases">
        <title>Genomic Encyclopedia of Type Strains, Phase IV (KMG-IV): sequencing the most valuable type-strain genomes for metagenomic binning, comparative biology and taxonomic classification.</title>
        <authorList>
            <person name="Goeker M."/>
        </authorList>
    </citation>
    <scope>NUCLEOTIDE SEQUENCE [LARGE SCALE GENOMIC DNA]</scope>
    <source>
        <strain evidence="4 5">DSM 45934</strain>
    </source>
</reference>
<dbReference type="Pfam" id="PF00089">
    <property type="entry name" value="Trypsin"/>
    <property type="match status" value="1"/>
</dbReference>
<evidence type="ECO:0000256" key="1">
    <source>
        <dbReference type="ARBA" id="ARBA00022729"/>
    </source>
</evidence>
<evidence type="ECO:0000313" key="4">
    <source>
        <dbReference type="EMBL" id="TCO55852.1"/>
    </source>
</evidence>